<feature type="transmembrane region" description="Helical" evidence="1">
    <location>
        <begin position="127"/>
        <end position="149"/>
    </location>
</feature>
<feature type="transmembrane region" description="Helical" evidence="1">
    <location>
        <begin position="80"/>
        <end position="106"/>
    </location>
</feature>
<keyword evidence="1" id="KW-0472">Membrane</keyword>
<feature type="transmembrane region" description="Helical" evidence="1">
    <location>
        <begin position="161"/>
        <end position="184"/>
    </location>
</feature>
<keyword evidence="1" id="KW-0812">Transmembrane</keyword>
<feature type="transmembrane region" description="Helical" evidence="1">
    <location>
        <begin position="361"/>
        <end position="384"/>
    </location>
</feature>
<gene>
    <name evidence="2" type="ORF">MNBD_PLANCTO03-758</name>
</gene>
<dbReference type="AlphaFoldDB" id="A0A3B1D2M9"/>
<accession>A0A3B1D2M9</accession>
<dbReference type="PANTHER" id="PTHR37305:SF1">
    <property type="entry name" value="MEMBRANE PROTEIN"/>
    <property type="match status" value="1"/>
</dbReference>
<organism evidence="2">
    <name type="scientific">hydrothermal vent metagenome</name>
    <dbReference type="NCBI Taxonomy" id="652676"/>
    <lineage>
        <taxon>unclassified sequences</taxon>
        <taxon>metagenomes</taxon>
        <taxon>ecological metagenomes</taxon>
    </lineage>
</organism>
<dbReference type="PANTHER" id="PTHR37305">
    <property type="entry name" value="INTEGRAL MEMBRANE PROTEIN-RELATED"/>
    <property type="match status" value="1"/>
</dbReference>
<feature type="transmembrane region" description="Helical" evidence="1">
    <location>
        <begin position="21"/>
        <end position="41"/>
    </location>
</feature>
<keyword evidence="1" id="KW-1133">Transmembrane helix</keyword>
<proteinExistence type="predicted"/>
<evidence type="ECO:0008006" key="3">
    <source>
        <dbReference type="Google" id="ProtNLM"/>
    </source>
</evidence>
<name>A0A3B1D2M9_9ZZZZ</name>
<evidence type="ECO:0000313" key="2">
    <source>
        <dbReference type="EMBL" id="VAX36399.1"/>
    </source>
</evidence>
<evidence type="ECO:0000256" key="1">
    <source>
        <dbReference type="SAM" id="Phobius"/>
    </source>
</evidence>
<sequence>MMTQTVALFVDAYRELNAKKLFWITMLLSGLVVAIYAMIGINEEGITFLWFTLDFLPGNINSEQIPPEILYKGLFMNLGIGIWLTWIATILALISTAGIIPDMIAGGSIEMLLSKPISRTRLFLTKYTTGLLFAGLQVAAFTTASFLVIGIRGGVWEPGLFLAIPLVVCFFSYLYAVCALIGVLTRSTIAALLITLLFWCGLFIINMGDAILLSFKVQFEVQRDGYTVGIDRAREGATKIITARREKEGDPVPEGFIATDEEMQAVMPWMASTIEYRDETIETIGKLEPWVKGVYAAKTLVPKTGETIALLERSLISMADLKAITEVDSDGTTIDEESGRVDLDDNEIQLRTQEAFRERSVWWVLGTSLAFEFLVLGGAVFVFARRDN</sequence>
<reference evidence="2" key="1">
    <citation type="submission" date="2018-06" db="EMBL/GenBank/DDBJ databases">
        <authorList>
            <person name="Zhirakovskaya E."/>
        </authorList>
    </citation>
    <scope>NUCLEOTIDE SEQUENCE</scope>
</reference>
<protein>
    <recommendedName>
        <fullName evidence="3">ABC-type transport system involved in multi-copper enzyme maturation, permease component</fullName>
    </recommendedName>
</protein>
<feature type="transmembrane region" description="Helical" evidence="1">
    <location>
        <begin position="191"/>
        <end position="215"/>
    </location>
</feature>
<dbReference type="EMBL" id="UOGK01000057">
    <property type="protein sequence ID" value="VAX36399.1"/>
    <property type="molecule type" value="Genomic_DNA"/>
</dbReference>